<dbReference type="InterPro" id="IPR001789">
    <property type="entry name" value="Sig_transdc_resp-reg_receiver"/>
</dbReference>
<proteinExistence type="predicted"/>
<dbReference type="SUPFAM" id="SSF52172">
    <property type="entry name" value="CheY-like"/>
    <property type="match status" value="1"/>
</dbReference>
<dbReference type="PROSITE" id="PS50110">
    <property type="entry name" value="RESPONSE_REGULATORY"/>
    <property type="match status" value="1"/>
</dbReference>
<dbReference type="AlphaFoldDB" id="A0A8H5LHI0"/>
<dbReference type="EMBL" id="JAACJM010000052">
    <property type="protein sequence ID" value="KAF5357324.1"/>
    <property type="molecule type" value="Genomic_DNA"/>
</dbReference>
<gene>
    <name evidence="5" type="ORF">D9758_005966</name>
</gene>
<feature type="modified residue" description="4-aspartylphosphate" evidence="3">
    <location>
        <position position="11"/>
    </location>
</feature>
<dbReference type="OrthoDB" id="10266508at2759"/>
<accession>A0A8H5LHI0</accession>
<evidence type="ECO:0000313" key="6">
    <source>
        <dbReference type="Proteomes" id="UP000559256"/>
    </source>
</evidence>
<keyword evidence="2" id="KW-0902">Two-component regulatory system</keyword>
<dbReference type="GO" id="GO:0000160">
    <property type="term" value="P:phosphorelay signal transduction system"/>
    <property type="evidence" value="ECO:0007669"/>
    <property type="project" value="UniProtKB-KW"/>
</dbReference>
<comment type="caution">
    <text evidence="5">The sequence shown here is derived from an EMBL/GenBank/DDBJ whole genome shotgun (WGS) entry which is preliminary data.</text>
</comment>
<sequence length="96" mass="11012">MVRLNLVLPMDKIMPIISGFEAIGMIRTYEKKNQLTPVPIIGMYRHGFIATRTDFLEAGANDFLARPIRRDDLMDAIDGLLSERNEGAKCRYKSFY</sequence>
<keyword evidence="6" id="KW-1185">Reference proteome</keyword>
<evidence type="ECO:0000256" key="1">
    <source>
        <dbReference type="ARBA" id="ARBA00022553"/>
    </source>
</evidence>
<feature type="domain" description="Response regulatory" evidence="4">
    <location>
        <begin position="1"/>
        <end position="81"/>
    </location>
</feature>
<keyword evidence="1 3" id="KW-0597">Phosphoprotein</keyword>
<name>A0A8H5LHI0_9AGAR</name>
<dbReference type="Gene3D" id="3.40.50.2300">
    <property type="match status" value="1"/>
</dbReference>
<dbReference type="PANTHER" id="PTHR45339:SF1">
    <property type="entry name" value="HYBRID SIGNAL TRANSDUCTION HISTIDINE KINASE J"/>
    <property type="match status" value="1"/>
</dbReference>
<reference evidence="5 6" key="1">
    <citation type="journal article" date="2020" name="ISME J.">
        <title>Uncovering the hidden diversity of litter-decomposition mechanisms in mushroom-forming fungi.</title>
        <authorList>
            <person name="Floudas D."/>
            <person name="Bentzer J."/>
            <person name="Ahren D."/>
            <person name="Johansson T."/>
            <person name="Persson P."/>
            <person name="Tunlid A."/>
        </authorList>
    </citation>
    <scope>NUCLEOTIDE SEQUENCE [LARGE SCALE GENOMIC DNA]</scope>
    <source>
        <strain evidence="5 6">CBS 291.85</strain>
    </source>
</reference>
<dbReference type="Pfam" id="PF00072">
    <property type="entry name" value="Response_reg"/>
    <property type="match status" value="1"/>
</dbReference>
<organism evidence="5 6">
    <name type="scientific">Tetrapyrgos nigripes</name>
    <dbReference type="NCBI Taxonomy" id="182062"/>
    <lineage>
        <taxon>Eukaryota</taxon>
        <taxon>Fungi</taxon>
        <taxon>Dikarya</taxon>
        <taxon>Basidiomycota</taxon>
        <taxon>Agaricomycotina</taxon>
        <taxon>Agaricomycetes</taxon>
        <taxon>Agaricomycetidae</taxon>
        <taxon>Agaricales</taxon>
        <taxon>Marasmiineae</taxon>
        <taxon>Marasmiaceae</taxon>
        <taxon>Tetrapyrgos</taxon>
    </lineage>
</organism>
<evidence type="ECO:0000256" key="3">
    <source>
        <dbReference type="PROSITE-ProRule" id="PRU00169"/>
    </source>
</evidence>
<dbReference type="InterPro" id="IPR011006">
    <property type="entry name" value="CheY-like_superfamily"/>
</dbReference>
<evidence type="ECO:0000313" key="5">
    <source>
        <dbReference type="EMBL" id="KAF5357324.1"/>
    </source>
</evidence>
<dbReference type="Proteomes" id="UP000559256">
    <property type="component" value="Unassembled WGS sequence"/>
</dbReference>
<protein>
    <recommendedName>
        <fullName evidence="4">Response regulatory domain-containing protein</fullName>
    </recommendedName>
</protein>
<evidence type="ECO:0000259" key="4">
    <source>
        <dbReference type="PROSITE" id="PS50110"/>
    </source>
</evidence>
<dbReference type="PANTHER" id="PTHR45339">
    <property type="entry name" value="HYBRID SIGNAL TRANSDUCTION HISTIDINE KINASE J"/>
    <property type="match status" value="1"/>
</dbReference>
<evidence type="ECO:0000256" key="2">
    <source>
        <dbReference type="ARBA" id="ARBA00023012"/>
    </source>
</evidence>